<name>A0A0Q1CRN1_ACIBA</name>
<dbReference type="Pfam" id="PF03389">
    <property type="entry name" value="MobA_MobL"/>
    <property type="match status" value="1"/>
</dbReference>
<dbReference type="Gene3D" id="3.30.930.30">
    <property type="match status" value="1"/>
</dbReference>
<dbReference type="AlphaFoldDB" id="A0A0Q1CRN1"/>
<keyword evidence="2" id="KW-0184">Conjugation</keyword>
<evidence type="ECO:0000256" key="1">
    <source>
        <dbReference type="ARBA" id="ARBA00010873"/>
    </source>
</evidence>
<dbReference type="EMBL" id="JARTMM020000006">
    <property type="protein sequence ID" value="MEC5498955.1"/>
    <property type="molecule type" value="Genomic_DNA"/>
</dbReference>
<gene>
    <name evidence="6" type="primary">mobQ</name>
    <name evidence="5" type="ORF">APD06_13020</name>
    <name evidence="7" type="ORF">P9867_021745</name>
    <name evidence="6" type="ORF">P9867_19170</name>
</gene>
<evidence type="ECO:0000313" key="9">
    <source>
        <dbReference type="Proteomes" id="UP001174156"/>
    </source>
</evidence>
<accession>A0A0Q1CRN1</accession>
<comment type="similarity">
    <text evidence="1">Belongs to the MobA/MobL family.</text>
</comment>
<evidence type="ECO:0000256" key="2">
    <source>
        <dbReference type="ARBA" id="ARBA00022971"/>
    </source>
</evidence>
<evidence type="ECO:0000313" key="6">
    <source>
        <dbReference type="EMBL" id="MDK4883694.1"/>
    </source>
</evidence>
<dbReference type="NCBIfam" id="NF041496">
    <property type="entry name" value="MobQ"/>
    <property type="match status" value="1"/>
</dbReference>
<evidence type="ECO:0000259" key="4">
    <source>
        <dbReference type="Pfam" id="PF03389"/>
    </source>
</evidence>
<evidence type="ECO:0000256" key="3">
    <source>
        <dbReference type="SAM" id="MobiDB-lite"/>
    </source>
</evidence>
<comment type="caution">
    <text evidence="6">The sequence shown here is derived from an EMBL/GenBank/DDBJ whole genome shotgun (WGS) entry which is preliminary data.</text>
</comment>
<protein>
    <submittedName>
        <fullName evidence="6">MobQ family relaxase</fullName>
    </submittedName>
    <submittedName>
        <fullName evidence="5">Nickase</fullName>
    </submittedName>
</protein>
<dbReference type="Proteomes" id="UP001174156">
    <property type="component" value="Unassembled WGS sequence"/>
</dbReference>
<reference evidence="7" key="4">
    <citation type="submission" date="2024-01" db="EMBL/GenBank/DDBJ databases">
        <authorList>
            <person name="Macesic N."/>
        </authorList>
    </citation>
    <scope>NUCLEOTIDE SEQUENCE</scope>
    <source>
        <strain evidence="7">CPO519</strain>
    </source>
</reference>
<evidence type="ECO:0000313" key="5">
    <source>
        <dbReference type="EMBL" id="KQD09981.1"/>
    </source>
</evidence>
<feature type="region of interest" description="Disordered" evidence="3">
    <location>
        <begin position="457"/>
        <end position="478"/>
    </location>
</feature>
<dbReference type="Proteomes" id="UP000051322">
    <property type="component" value="Unassembled WGS sequence"/>
</dbReference>
<organism evidence="6">
    <name type="scientific">Acinetobacter baumannii</name>
    <dbReference type="NCBI Taxonomy" id="470"/>
    <lineage>
        <taxon>Bacteria</taxon>
        <taxon>Pseudomonadati</taxon>
        <taxon>Pseudomonadota</taxon>
        <taxon>Gammaproteobacteria</taxon>
        <taxon>Moraxellales</taxon>
        <taxon>Moraxellaceae</taxon>
        <taxon>Acinetobacter</taxon>
        <taxon>Acinetobacter calcoaceticus/baumannii complex</taxon>
    </lineage>
</organism>
<dbReference type="EMBL" id="LLFE01000198">
    <property type="protein sequence ID" value="KQD09981.1"/>
    <property type="molecule type" value="Genomic_DNA"/>
</dbReference>
<dbReference type="InterPro" id="IPR005053">
    <property type="entry name" value="MobA_MobL"/>
</dbReference>
<feature type="domain" description="MobA/MobL protein" evidence="4">
    <location>
        <begin position="17"/>
        <end position="221"/>
    </location>
</feature>
<reference evidence="5 8" key="1">
    <citation type="submission" date="2015-10" db="EMBL/GenBank/DDBJ databases">
        <title>The utility of whole genome sequencing in characterizing Acinetobacter epidemiology and analyzing hospital outbreaks.</title>
        <authorList>
            <person name="Ozer E.A."/>
            <person name="Fitzpatrick M.A."/>
            <person name="Hauser A.R."/>
        </authorList>
    </citation>
    <scope>NUCLEOTIDE SEQUENCE [LARGE SCALE GENOMIC DNA]</scope>
    <source>
        <strain evidence="5 8">ABBL059</strain>
    </source>
</reference>
<proteinExistence type="inferred from homology"/>
<evidence type="ECO:0000313" key="8">
    <source>
        <dbReference type="Proteomes" id="UP000051322"/>
    </source>
</evidence>
<evidence type="ECO:0000313" key="7">
    <source>
        <dbReference type="EMBL" id="MEC5498955.1"/>
    </source>
</evidence>
<reference evidence="6" key="3">
    <citation type="submission" date="2023-01" db="EMBL/GenBank/DDBJ databases">
        <title>Genomic dissection of endemic carbapenem resistance: metallo-beta-lactamase gene dissemination through clonal, plasmid and integron transfer pathways.</title>
        <authorList>
            <person name="Macesic N."/>
        </authorList>
    </citation>
    <scope>NUCLEOTIDE SEQUENCE</scope>
    <source>
        <strain evidence="6">CPO519</strain>
    </source>
</reference>
<dbReference type="RefSeq" id="WP_057050431.1">
    <property type="nucleotide sequence ID" value="NZ_AP024807.1"/>
</dbReference>
<sequence length="478" mass="55968">MAIYHFSVKTVARSAGRSATAAIAYRAGEKIYCEREGREHDYSRKTGVEYKEIYLPEGAPQHLKNREKLWNEVEQRETRKNSTVAREFEIAFPSELNQEQRLAMLEELCASIVERHQVAVDACIHAPHTGSGSDERNYHAHILMSTRKLTPEGFTEKTRELDQKHSGEIEHWREHFADICNMHLDMAGFTARVDHRSYKDQENGLEATLHEGPKVTELRRRGIETEISRINDAIKERNQTQLQYGKNMDLLIAENEITLKKLKTEQQMHIQNSAKTPPLSAEEQFQYIQRENLSKLLKGEISAKEANLDLDFMQHNLEKVEGILSKQQKYKNDFNQQLAQDIVKSRLKQSHDKLQSLVDQHNELGQNKPLLFGKKAWEAQRDAIYQEHKQLKDRHEYQKKNGVKDLLENEKFKAHAWTQYQKEHPTKAEQYQNLYQSYRAIKNCVDKIKAEQQMKLRQEQQLKAQQQAPKMKSRGMRR</sequence>
<reference evidence="7 9" key="2">
    <citation type="journal article" date="2023" name="Nat. Commun.">
        <title>Genomic dissection of endemic carbapenem resistance reveals metallo-beta-lactamase dissemination through clonal, plasmid and integron transfer.</title>
        <authorList>
            <person name="Macesic N."/>
            <person name="Hawkey J."/>
            <person name="Vezina B."/>
            <person name="Wisniewski J.A."/>
            <person name="Cottingham H."/>
            <person name="Blakeway L.V."/>
            <person name="Harshegyi T."/>
            <person name="Pragastis K."/>
            <person name="Badoordeen G.Z."/>
            <person name="Dennison A."/>
            <person name="Spelman D.W."/>
            <person name="Jenney A.W.J."/>
            <person name="Peleg A.Y."/>
        </authorList>
    </citation>
    <scope>NUCLEOTIDE SEQUENCE [LARGE SCALE GENOMIC DNA]</scope>
    <source>
        <strain evidence="7 9">CPO519</strain>
    </source>
</reference>
<dbReference type="EMBL" id="JARTMM010000123">
    <property type="protein sequence ID" value="MDK4883694.1"/>
    <property type="molecule type" value="Genomic_DNA"/>
</dbReference>